<dbReference type="GeneID" id="112230611"/>
<evidence type="ECO:0000259" key="8">
    <source>
        <dbReference type="PROSITE" id="PS50888"/>
    </source>
</evidence>
<evidence type="ECO:0000313" key="10">
    <source>
        <dbReference type="Proteomes" id="UP000694402"/>
    </source>
</evidence>
<dbReference type="GeneTree" id="ENSGT00700000104815"/>
<sequence>MPYCDSSSETQHREILLFFLIIYIWTFSELWKYTFLRKTAACSLRKMKPLEEKENRKIDRKLLKPQVERRRRERMNHSLESLRTLLLQGPLHHGVTQRRVEKAEILEHTVLFLQNTGDVDRKKGKDGEKQHPFQDGFSGCLQRAAHFLGQEGEGLQLEAALNSTFSARLNSHACMNTEVPAKAHSSISLPSTTCHQSSHLMKIQESHYRQQLFEVYRRHLSHAHRAPLQHGDPKPPQLPHRHADKEAQSQNLPGRQSVWRPWP</sequence>
<dbReference type="PANTHER" id="PTHR10985">
    <property type="entry name" value="BASIC HELIX-LOOP-HELIX TRANSCRIPTION FACTOR, HES-RELATED"/>
    <property type="match status" value="1"/>
</dbReference>
<accession>A0A8C8CCC6</accession>
<keyword evidence="7" id="KW-0812">Transmembrane</keyword>
<keyword evidence="2" id="KW-0678">Repressor</keyword>
<feature type="domain" description="BHLH" evidence="8">
    <location>
        <begin position="59"/>
        <end position="116"/>
    </location>
</feature>
<proteinExistence type="predicted"/>
<keyword evidence="5" id="KW-0539">Nucleus</keyword>
<protein>
    <submittedName>
        <fullName evidence="9">Hairy and enhancer of split related-7</fullName>
    </submittedName>
</protein>
<dbReference type="PROSITE" id="PS50888">
    <property type="entry name" value="BHLH"/>
    <property type="match status" value="1"/>
</dbReference>
<dbReference type="SMART" id="SM00353">
    <property type="entry name" value="HLH"/>
    <property type="match status" value="1"/>
</dbReference>
<organism evidence="9 10">
    <name type="scientific">Oncorhynchus tshawytscha</name>
    <name type="common">Chinook salmon</name>
    <name type="synonym">Salmo tshawytscha</name>
    <dbReference type="NCBI Taxonomy" id="74940"/>
    <lineage>
        <taxon>Eukaryota</taxon>
        <taxon>Metazoa</taxon>
        <taxon>Chordata</taxon>
        <taxon>Craniata</taxon>
        <taxon>Vertebrata</taxon>
        <taxon>Euteleostomi</taxon>
        <taxon>Actinopterygii</taxon>
        <taxon>Neopterygii</taxon>
        <taxon>Teleostei</taxon>
        <taxon>Protacanthopterygii</taxon>
        <taxon>Salmoniformes</taxon>
        <taxon>Salmonidae</taxon>
        <taxon>Salmoninae</taxon>
        <taxon>Oncorhynchus</taxon>
    </lineage>
</organism>
<keyword evidence="7" id="KW-1133">Transmembrane helix</keyword>
<evidence type="ECO:0000256" key="7">
    <source>
        <dbReference type="SAM" id="Phobius"/>
    </source>
</evidence>
<keyword evidence="7" id="KW-0472">Membrane</keyword>
<dbReference type="RefSeq" id="XP_024252652.2">
    <property type="nucleotide sequence ID" value="XM_024396884.2"/>
</dbReference>
<reference evidence="9" key="2">
    <citation type="submission" date="2025-09" db="UniProtKB">
        <authorList>
            <consortium name="Ensembl"/>
        </authorList>
    </citation>
    <scope>IDENTIFICATION</scope>
</reference>
<reference evidence="9" key="1">
    <citation type="submission" date="2025-08" db="UniProtKB">
        <authorList>
            <consortium name="Ensembl"/>
        </authorList>
    </citation>
    <scope>IDENTIFICATION</scope>
</reference>
<evidence type="ECO:0000256" key="3">
    <source>
        <dbReference type="ARBA" id="ARBA00023015"/>
    </source>
</evidence>
<dbReference type="CDD" id="cd11462">
    <property type="entry name" value="bHLH-O_HES7"/>
    <property type="match status" value="1"/>
</dbReference>
<feature type="region of interest" description="Disordered" evidence="6">
    <location>
        <begin position="222"/>
        <end position="263"/>
    </location>
</feature>
<keyword evidence="10" id="KW-1185">Reference proteome</keyword>
<comment type="subcellular location">
    <subcellularLocation>
        <location evidence="1">Nucleus</location>
    </subcellularLocation>
</comment>
<evidence type="ECO:0000313" key="9">
    <source>
        <dbReference type="Ensembl" id="ENSOTSP00005009300.2"/>
    </source>
</evidence>
<evidence type="ECO:0000256" key="1">
    <source>
        <dbReference type="ARBA" id="ARBA00004123"/>
    </source>
</evidence>
<feature type="transmembrane region" description="Helical" evidence="7">
    <location>
        <begin position="15"/>
        <end position="36"/>
    </location>
</feature>
<evidence type="ECO:0000256" key="5">
    <source>
        <dbReference type="ARBA" id="ARBA00023242"/>
    </source>
</evidence>
<dbReference type="GO" id="GO:0046983">
    <property type="term" value="F:protein dimerization activity"/>
    <property type="evidence" value="ECO:0007669"/>
    <property type="project" value="InterPro"/>
</dbReference>
<evidence type="ECO:0000256" key="2">
    <source>
        <dbReference type="ARBA" id="ARBA00022491"/>
    </source>
</evidence>
<evidence type="ECO:0000256" key="6">
    <source>
        <dbReference type="SAM" id="MobiDB-lite"/>
    </source>
</evidence>
<keyword evidence="3" id="KW-0805">Transcription regulation</keyword>
<keyword evidence="4" id="KW-0804">Transcription</keyword>
<dbReference type="InterPro" id="IPR050370">
    <property type="entry name" value="HES_HEY"/>
</dbReference>
<dbReference type="Pfam" id="PF00010">
    <property type="entry name" value="HLH"/>
    <property type="match status" value="1"/>
</dbReference>
<dbReference type="Proteomes" id="UP000694402">
    <property type="component" value="Unassembled WGS sequence"/>
</dbReference>
<dbReference type="KEGG" id="otw:112230611"/>
<dbReference type="InterPro" id="IPR032644">
    <property type="entry name" value="HES-7_bHLH-O"/>
</dbReference>
<evidence type="ECO:0000256" key="4">
    <source>
        <dbReference type="ARBA" id="ARBA00023163"/>
    </source>
</evidence>
<name>A0A8C8CCC6_ONCTS</name>
<dbReference type="GO" id="GO:0005634">
    <property type="term" value="C:nucleus"/>
    <property type="evidence" value="ECO:0007669"/>
    <property type="project" value="UniProtKB-SubCell"/>
</dbReference>
<dbReference type="InterPro" id="IPR011598">
    <property type="entry name" value="bHLH_dom"/>
</dbReference>
<dbReference type="Ensembl" id="ENSOTST00005010248.2">
    <property type="protein sequence ID" value="ENSOTSP00005009300.2"/>
    <property type="gene ID" value="ENSOTSG00005005038.2"/>
</dbReference>
<dbReference type="AlphaFoldDB" id="A0A8C8CCC6"/>
<gene>
    <name evidence="9" type="primary">LOC112230611</name>
</gene>